<dbReference type="Gene3D" id="3.80.10.10">
    <property type="entry name" value="Ribonuclease Inhibitor"/>
    <property type="match status" value="1"/>
</dbReference>
<gene>
    <name evidence="1" type="ORF">SCHPADRAFT_482621</name>
</gene>
<name>A0A0H2RH46_9AGAM</name>
<keyword evidence="2" id="KW-1185">Reference proteome</keyword>
<dbReference type="AlphaFoldDB" id="A0A0H2RH46"/>
<dbReference type="OrthoDB" id="3365698at2759"/>
<proteinExistence type="predicted"/>
<reference evidence="1 2" key="1">
    <citation type="submission" date="2015-04" db="EMBL/GenBank/DDBJ databases">
        <title>Complete genome sequence of Schizopora paradoxa KUC8140, a cosmopolitan wood degrader in East Asia.</title>
        <authorList>
            <consortium name="DOE Joint Genome Institute"/>
            <person name="Min B."/>
            <person name="Park H."/>
            <person name="Jang Y."/>
            <person name="Kim J.-J."/>
            <person name="Kim K.H."/>
            <person name="Pangilinan J."/>
            <person name="Lipzen A."/>
            <person name="Riley R."/>
            <person name="Grigoriev I.V."/>
            <person name="Spatafora J.W."/>
            <person name="Choi I.-G."/>
        </authorList>
    </citation>
    <scope>NUCLEOTIDE SEQUENCE [LARGE SCALE GENOMIC DNA]</scope>
    <source>
        <strain evidence="1 2">KUC8140</strain>
    </source>
</reference>
<protein>
    <submittedName>
        <fullName evidence="1">Uncharacterized protein</fullName>
    </submittedName>
</protein>
<dbReference type="EMBL" id="KQ086006">
    <property type="protein sequence ID" value="KLO11210.1"/>
    <property type="molecule type" value="Genomic_DNA"/>
</dbReference>
<sequence>MDEHTLASDLELGWMADVSDFDKPFLEYWRSVAMQAESRRREQRRPFILRLPFDTLLDIFTMILPDSPENLNPPPGEKISRRYFETEVPYNVSRVCRRWREFVFTSPSLWSRFALSLRDPYGFTFRKAISYLSLHLEKSQDLPLSCSISLEHLGSRCRFEYDTKLLLNNLALHQSRWREIEFSWIELHPVDICTTFEDNEIDNNSGNPMPPNRLIQTPTISLFTEELNNLESFKVNHASLFNLQATKDIAEPGLIPSLRRLNLEMIDRLDKLAIWLERGPNIEELDVTFRPYDLRWLRRRGQRDYFHVPYLRFEKLQVININRDLDPEVDGDELLFAAGAGMFIVRFLVCPSLTRLSIKLEGDDCIHHLPGFLLRSSPSLQALDLHIVYPPSNGDEGQIMLVTRITEALSIIPSLTMFRLTSRSIDSVGLLLGALQSHTLLPSLEHIEFMFAYAHSSQFVDFIRSRCSGPKRVLKTFILVQCCSRRYGPRLPLFGPNSDASGLPKEWDDVKDLIDEGLRFEVI</sequence>
<dbReference type="InParanoid" id="A0A0H2RH46"/>
<dbReference type="SUPFAM" id="SSF52047">
    <property type="entry name" value="RNI-like"/>
    <property type="match status" value="1"/>
</dbReference>
<accession>A0A0H2RH46</accession>
<organism evidence="1 2">
    <name type="scientific">Schizopora paradoxa</name>
    <dbReference type="NCBI Taxonomy" id="27342"/>
    <lineage>
        <taxon>Eukaryota</taxon>
        <taxon>Fungi</taxon>
        <taxon>Dikarya</taxon>
        <taxon>Basidiomycota</taxon>
        <taxon>Agaricomycotina</taxon>
        <taxon>Agaricomycetes</taxon>
        <taxon>Hymenochaetales</taxon>
        <taxon>Schizoporaceae</taxon>
        <taxon>Schizopora</taxon>
    </lineage>
</organism>
<dbReference type="Proteomes" id="UP000053477">
    <property type="component" value="Unassembled WGS sequence"/>
</dbReference>
<evidence type="ECO:0000313" key="1">
    <source>
        <dbReference type="EMBL" id="KLO11210.1"/>
    </source>
</evidence>
<dbReference type="InterPro" id="IPR032675">
    <property type="entry name" value="LRR_dom_sf"/>
</dbReference>
<evidence type="ECO:0000313" key="2">
    <source>
        <dbReference type="Proteomes" id="UP000053477"/>
    </source>
</evidence>